<evidence type="ECO:0000313" key="4">
    <source>
        <dbReference type="Proteomes" id="UP000295122"/>
    </source>
</evidence>
<proteinExistence type="predicted"/>
<accession>A0A4R7C6V1</accession>
<keyword evidence="2" id="KW-1133">Transmembrane helix</keyword>
<feature type="compositionally biased region" description="Basic residues" evidence="1">
    <location>
        <begin position="33"/>
        <end position="44"/>
    </location>
</feature>
<dbReference type="EMBL" id="SNZR01000011">
    <property type="protein sequence ID" value="TDR93991.1"/>
    <property type="molecule type" value="Genomic_DNA"/>
</dbReference>
<keyword evidence="2" id="KW-0812">Transmembrane</keyword>
<dbReference type="Proteomes" id="UP000295122">
    <property type="component" value="Unassembled WGS sequence"/>
</dbReference>
<evidence type="ECO:0000256" key="2">
    <source>
        <dbReference type="SAM" id="Phobius"/>
    </source>
</evidence>
<keyword evidence="2" id="KW-0472">Membrane</keyword>
<dbReference type="AlphaFoldDB" id="A0A4R7C6V1"/>
<feature type="region of interest" description="Disordered" evidence="1">
    <location>
        <begin position="1"/>
        <end position="44"/>
    </location>
</feature>
<reference evidence="3 4" key="1">
    <citation type="submission" date="2019-03" db="EMBL/GenBank/DDBJ databases">
        <title>Genomic Encyclopedia of Type Strains, Phase IV (KMG-IV): sequencing the most valuable type-strain genomes for metagenomic binning, comparative biology and taxonomic classification.</title>
        <authorList>
            <person name="Goeker M."/>
        </authorList>
    </citation>
    <scope>NUCLEOTIDE SEQUENCE [LARGE SCALE GENOMIC DNA]</scope>
    <source>
        <strain evidence="3 4">DSM 25903</strain>
    </source>
</reference>
<sequence length="98" mass="10996">MSDLHAGPLSQASPEDEHHAGPLAPAAKPSPARYKKSWREKRWERRRRRRFVEEVLGWVLVPVILIACYWAAKASLNAMGTNFTSLVEGIKLAMSGKI</sequence>
<feature type="transmembrane region" description="Helical" evidence="2">
    <location>
        <begin position="51"/>
        <end position="72"/>
    </location>
</feature>
<comment type="caution">
    <text evidence="3">The sequence shown here is derived from an EMBL/GenBank/DDBJ whole genome shotgun (WGS) entry which is preliminary data.</text>
</comment>
<name>A0A4R7C6V1_9HYPH</name>
<dbReference type="OrthoDB" id="8020462at2"/>
<protein>
    <submittedName>
        <fullName evidence="3">Uncharacterized protein</fullName>
    </submittedName>
</protein>
<evidence type="ECO:0000256" key="1">
    <source>
        <dbReference type="SAM" id="MobiDB-lite"/>
    </source>
</evidence>
<keyword evidence="4" id="KW-1185">Reference proteome</keyword>
<gene>
    <name evidence="3" type="ORF">EV668_1260</name>
</gene>
<organism evidence="3 4">
    <name type="scientific">Enterovirga rhinocerotis</name>
    <dbReference type="NCBI Taxonomy" id="1339210"/>
    <lineage>
        <taxon>Bacteria</taxon>
        <taxon>Pseudomonadati</taxon>
        <taxon>Pseudomonadota</taxon>
        <taxon>Alphaproteobacteria</taxon>
        <taxon>Hyphomicrobiales</taxon>
        <taxon>Methylobacteriaceae</taxon>
        <taxon>Enterovirga</taxon>
    </lineage>
</organism>
<dbReference type="RefSeq" id="WP_133768941.1">
    <property type="nucleotide sequence ID" value="NZ_SNZR01000011.1"/>
</dbReference>
<evidence type="ECO:0000313" key="3">
    <source>
        <dbReference type="EMBL" id="TDR93991.1"/>
    </source>
</evidence>